<keyword evidence="1" id="KW-1133">Transmembrane helix</keyword>
<sequence>MTADINYWWVGALIIAIVLLITWLIRRDRKDEKEFKKEIIQSEIKADQHKETKDSDITP</sequence>
<keyword evidence="1" id="KW-0812">Transmembrane</keyword>
<keyword evidence="3" id="KW-1185">Reference proteome</keyword>
<reference evidence="3" key="1">
    <citation type="journal article" date="2019" name="Int. J. Syst. Evol. Microbiol.">
        <title>The Global Catalogue of Microorganisms (GCM) 10K type strain sequencing project: providing services to taxonomists for standard genome sequencing and annotation.</title>
        <authorList>
            <consortium name="The Broad Institute Genomics Platform"/>
            <consortium name="The Broad Institute Genome Sequencing Center for Infectious Disease"/>
            <person name="Wu L."/>
            <person name="Ma J."/>
        </authorList>
    </citation>
    <scope>NUCLEOTIDE SEQUENCE [LARGE SCALE GENOMIC DNA]</scope>
    <source>
        <strain evidence="3">JCM 17085</strain>
    </source>
</reference>
<dbReference type="Proteomes" id="UP001500841">
    <property type="component" value="Unassembled WGS sequence"/>
</dbReference>
<evidence type="ECO:0000313" key="2">
    <source>
        <dbReference type="EMBL" id="GAA4097331.1"/>
    </source>
</evidence>
<evidence type="ECO:0000256" key="1">
    <source>
        <dbReference type="SAM" id="Phobius"/>
    </source>
</evidence>
<dbReference type="EMBL" id="BAABCV010000007">
    <property type="protein sequence ID" value="GAA4097331.1"/>
    <property type="molecule type" value="Genomic_DNA"/>
</dbReference>
<comment type="caution">
    <text evidence="2">The sequence shown here is derived from an EMBL/GenBank/DDBJ whole genome shotgun (WGS) entry which is preliminary data.</text>
</comment>
<evidence type="ECO:0000313" key="3">
    <source>
        <dbReference type="Proteomes" id="UP001500841"/>
    </source>
</evidence>
<dbReference type="RefSeq" id="WP_345103832.1">
    <property type="nucleotide sequence ID" value="NZ_BAABCV010000007.1"/>
</dbReference>
<evidence type="ECO:0008006" key="4">
    <source>
        <dbReference type="Google" id="ProtNLM"/>
    </source>
</evidence>
<accession>A0ABP7WUS8</accession>
<organism evidence="2 3">
    <name type="scientific">Mucilaginibacter panaciglaebae</name>
    <dbReference type="NCBI Taxonomy" id="502331"/>
    <lineage>
        <taxon>Bacteria</taxon>
        <taxon>Pseudomonadati</taxon>
        <taxon>Bacteroidota</taxon>
        <taxon>Sphingobacteriia</taxon>
        <taxon>Sphingobacteriales</taxon>
        <taxon>Sphingobacteriaceae</taxon>
        <taxon>Mucilaginibacter</taxon>
    </lineage>
</organism>
<protein>
    <recommendedName>
        <fullName evidence="4">LPXTG-motif cell wall-anchored protein</fullName>
    </recommendedName>
</protein>
<keyword evidence="1" id="KW-0472">Membrane</keyword>
<proteinExistence type="predicted"/>
<feature type="transmembrane region" description="Helical" evidence="1">
    <location>
        <begin position="6"/>
        <end position="25"/>
    </location>
</feature>
<name>A0ABP7WUS8_9SPHI</name>
<gene>
    <name evidence="2" type="ORF">GCM10022392_20990</name>
</gene>